<dbReference type="Pfam" id="PF07332">
    <property type="entry name" value="Phage_holin_3_6"/>
    <property type="match status" value="1"/>
</dbReference>
<name>A0A1W1I2Z0_9BACT</name>
<organism evidence="2 3">
    <name type="scientific">Nitrospira japonica</name>
    <dbReference type="NCBI Taxonomy" id="1325564"/>
    <lineage>
        <taxon>Bacteria</taxon>
        <taxon>Pseudomonadati</taxon>
        <taxon>Nitrospirota</taxon>
        <taxon>Nitrospiria</taxon>
        <taxon>Nitrospirales</taxon>
        <taxon>Nitrospiraceae</taxon>
        <taxon>Nitrospira</taxon>
    </lineage>
</organism>
<keyword evidence="1" id="KW-1133">Transmembrane helix</keyword>
<evidence type="ECO:0000313" key="3">
    <source>
        <dbReference type="Proteomes" id="UP000192042"/>
    </source>
</evidence>
<keyword evidence="1" id="KW-0812">Transmembrane</keyword>
<keyword evidence="1" id="KW-0472">Membrane</keyword>
<dbReference type="STRING" id="1325564.NSJP_1198"/>
<accession>A0A1W1I2Z0</accession>
<evidence type="ECO:0008006" key="4">
    <source>
        <dbReference type="Google" id="ProtNLM"/>
    </source>
</evidence>
<reference evidence="2 3" key="1">
    <citation type="submission" date="2017-03" db="EMBL/GenBank/DDBJ databases">
        <authorList>
            <person name="Afonso C.L."/>
            <person name="Miller P.J."/>
            <person name="Scott M.A."/>
            <person name="Spackman E."/>
            <person name="Goraichik I."/>
            <person name="Dimitrov K.M."/>
            <person name="Suarez D.L."/>
            <person name="Swayne D.E."/>
        </authorList>
    </citation>
    <scope>NUCLEOTIDE SEQUENCE [LARGE SCALE GENOMIC DNA]</scope>
    <source>
        <strain evidence="2">Genome sequencing of Nitrospira japonica strain NJ11</strain>
    </source>
</reference>
<evidence type="ECO:0000256" key="1">
    <source>
        <dbReference type="SAM" id="Phobius"/>
    </source>
</evidence>
<feature type="transmembrane region" description="Helical" evidence="1">
    <location>
        <begin position="47"/>
        <end position="70"/>
    </location>
</feature>
<dbReference type="EMBL" id="LT828648">
    <property type="protein sequence ID" value="SLM47370.1"/>
    <property type="molecule type" value="Genomic_DNA"/>
</dbReference>
<gene>
    <name evidence="2" type="ORF">NSJP_1198</name>
</gene>
<proteinExistence type="predicted"/>
<dbReference type="RefSeq" id="WP_080885918.1">
    <property type="nucleotide sequence ID" value="NZ_LT828648.1"/>
</dbReference>
<protein>
    <recommendedName>
        <fullName evidence="4">Phage holin family protein</fullName>
    </recommendedName>
</protein>
<evidence type="ECO:0000313" key="2">
    <source>
        <dbReference type="EMBL" id="SLM47370.1"/>
    </source>
</evidence>
<dbReference type="KEGG" id="nja:NSJP_1198"/>
<dbReference type="Proteomes" id="UP000192042">
    <property type="component" value="Chromosome I"/>
</dbReference>
<dbReference type="OrthoDB" id="9806141at2"/>
<dbReference type="InterPro" id="IPR009937">
    <property type="entry name" value="Phage_holin_3_6"/>
</dbReference>
<feature type="transmembrane region" description="Helical" evidence="1">
    <location>
        <begin position="82"/>
        <end position="103"/>
    </location>
</feature>
<dbReference type="AlphaFoldDB" id="A0A1W1I2Z0"/>
<keyword evidence="3" id="KW-1185">Reference proteome</keyword>
<sequence>MNDTTPRHIGVVTLLGGILEDLQTLMRQEAQLLRDEFRLELSKTGRAASGFGIGILCAAIAALFLLLMLVHGLTVWAGLSLWASYGVVGGLLAGLSVVCLVRAQSMAGRVHLMPRRSLFAIKENVQWIKERVTYKRI</sequence>